<dbReference type="PANTHER" id="PTHR48097">
    <property type="entry name" value="L-THREONINE ALDOLASE-RELATED"/>
    <property type="match status" value="1"/>
</dbReference>
<keyword evidence="8" id="KW-1185">Reference proteome</keyword>
<dbReference type="GO" id="GO:0006567">
    <property type="term" value="P:L-threonine catabolic process"/>
    <property type="evidence" value="ECO:0007669"/>
    <property type="project" value="TreeGrafter"/>
</dbReference>
<comment type="cofactor">
    <cofactor evidence="1">
        <name>pyridoxal 5'-phosphate</name>
        <dbReference type="ChEBI" id="CHEBI:597326"/>
    </cofactor>
</comment>
<dbReference type="InterPro" id="IPR023603">
    <property type="entry name" value="Low_specificity_L-TA-like"/>
</dbReference>
<dbReference type="InterPro" id="IPR015424">
    <property type="entry name" value="PyrdxlP-dep_Trfase"/>
</dbReference>
<proteinExistence type="inferred from homology"/>
<feature type="modified residue" description="N6-(pyridoxal phosphate)lysine" evidence="5">
    <location>
        <position position="240"/>
    </location>
</feature>
<dbReference type="NCBIfam" id="NF041359">
    <property type="entry name" value="GntG_guanitoxin"/>
    <property type="match status" value="1"/>
</dbReference>
<gene>
    <name evidence="7" type="ORF">C2G38_2250671</name>
</gene>
<dbReference type="STRING" id="44941.A0A397UM86"/>
<dbReference type="Pfam" id="PF01212">
    <property type="entry name" value="Beta_elim_lyase"/>
    <property type="match status" value="1"/>
</dbReference>
<reference evidence="7 8" key="1">
    <citation type="submission" date="2018-06" db="EMBL/GenBank/DDBJ databases">
        <title>Comparative genomics reveals the genomic features of Rhizophagus irregularis, R. cerebriforme, R. diaphanum and Gigaspora rosea, and their symbiotic lifestyle signature.</title>
        <authorList>
            <person name="Morin E."/>
            <person name="San Clemente H."/>
            <person name="Chen E.C.H."/>
            <person name="De La Providencia I."/>
            <person name="Hainaut M."/>
            <person name="Kuo A."/>
            <person name="Kohler A."/>
            <person name="Murat C."/>
            <person name="Tang N."/>
            <person name="Roy S."/>
            <person name="Loubradou J."/>
            <person name="Henrissat B."/>
            <person name="Grigoriev I.V."/>
            <person name="Corradi N."/>
            <person name="Roux C."/>
            <person name="Martin F.M."/>
        </authorList>
    </citation>
    <scope>NUCLEOTIDE SEQUENCE [LARGE SCALE GENOMIC DNA]</scope>
    <source>
        <strain evidence="7 8">DAOM 194757</strain>
    </source>
</reference>
<evidence type="ECO:0000313" key="7">
    <source>
        <dbReference type="EMBL" id="RIB10581.1"/>
    </source>
</evidence>
<name>A0A397UM86_9GLOM</name>
<dbReference type="GO" id="GO:0005829">
    <property type="term" value="C:cytosol"/>
    <property type="evidence" value="ECO:0007669"/>
    <property type="project" value="TreeGrafter"/>
</dbReference>
<evidence type="ECO:0000256" key="4">
    <source>
        <dbReference type="ARBA" id="ARBA00023239"/>
    </source>
</evidence>
<dbReference type="PANTHER" id="PTHR48097:SF9">
    <property type="entry name" value="L-THREONINE ALDOLASE"/>
    <property type="match status" value="1"/>
</dbReference>
<evidence type="ECO:0000256" key="3">
    <source>
        <dbReference type="ARBA" id="ARBA00022898"/>
    </source>
</evidence>
<evidence type="ECO:0000259" key="6">
    <source>
        <dbReference type="Pfam" id="PF01212"/>
    </source>
</evidence>
<organism evidence="7 8">
    <name type="scientific">Gigaspora rosea</name>
    <dbReference type="NCBI Taxonomy" id="44941"/>
    <lineage>
        <taxon>Eukaryota</taxon>
        <taxon>Fungi</taxon>
        <taxon>Fungi incertae sedis</taxon>
        <taxon>Mucoromycota</taxon>
        <taxon>Glomeromycotina</taxon>
        <taxon>Glomeromycetes</taxon>
        <taxon>Diversisporales</taxon>
        <taxon>Gigasporaceae</taxon>
        <taxon>Gigaspora</taxon>
    </lineage>
</organism>
<keyword evidence="7" id="KW-0808">Transferase</keyword>
<dbReference type="GO" id="GO:0008732">
    <property type="term" value="F:L-allo-threonine aldolase activity"/>
    <property type="evidence" value="ECO:0007669"/>
    <property type="project" value="TreeGrafter"/>
</dbReference>
<evidence type="ECO:0000256" key="1">
    <source>
        <dbReference type="ARBA" id="ARBA00001933"/>
    </source>
</evidence>
<dbReference type="GO" id="GO:0016740">
    <property type="term" value="F:transferase activity"/>
    <property type="evidence" value="ECO:0007669"/>
    <property type="project" value="UniProtKB-KW"/>
</dbReference>
<comment type="caution">
    <text evidence="7">The sequence shown here is derived from an EMBL/GenBank/DDBJ whole genome shotgun (WGS) entry which is preliminary data.</text>
</comment>
<evidence type="ECO:0000256" key="5">
    <source>
        <dbReference type="PIRSR" id="PIRSR017617-1"/>
    </source>
</evidence>
<dbReference type="InterPro" id="IPR001597">
    <property type="entry name" value="ArAA_b-elim_lyase/Thr_aldolase"/>
</dbReference>
<dbReference type="SUPFAM" id="SSF53383">
    <property type="entry name" value="PLP-dependent transferases"/>
    <property type="match status" value="1"/>
</dbReference>
<accession>A0A397UM86</accession>
<dbReference type="GO" id="GO:0006545">
    <property type="term" value="P:glycine biosynthetic process"/>
    <property type="evidence" value="ECO:0007669"/>
    <property type="project" value="TreeGrafter"/>
</dbReference>
<dbReference type="FunFam" id="3.40.640.10:FF:000030">
    <property type="entry name" value="Low-specificity L-threonine aldolase"/>
    <property type="match status" value="1"/>
</dbReference>
<keyword evidence="3" id="KW-0663">Pyridoxal phosphate</keyword>
<dbReference type="AlphaFoldDB" id="A0A397UM86"/>
<evidence type="ECO:0000256" key="2">
    <source>
        <dbReference type="ARBA" id="ARBA00006966"/>
    </source>
</evidence>
<dbReference type="InterPro" id="IPR015422">
    <property type="entry name" value="PyrdxlP-dep_Trfase_small"/>
</dbReference>
<dbReference type="EMBL" id="QKWP01001231">
    <property type="protein sequence ID" value="RIB10581.1"/>
    <property type="molecule type" value="Genomic_DNA"/>
</dbReference>
<comment type="similarity">
    <text evidence="2">Belongs to the threonine aldolase family.</text>
</comment>
<evidence type="ECO:0000313" key="8">
    <source>
        <dbReference type="Proteomes" id="UP000266673"/>
    </source>
</evidence>
<dbReference type="Gene3D" id="3.40.640.10">
    <property type="entry name" value="Type I PLP-dependent aspartate aminotransferase-like (Major domain)"/>
    <property type="match status" value="1"/>
</dbReference>
<sequence length="381" mass="42832">MLRRVTKNYRFISYDISCYYSYRYYHNPSTSSKQRFNDHDVEYDFRSDTVTTPTQQIFEAMVKASKGDDVYGEDKSTNDLESYVAKLTGHEAALFTLSGTMANQVALLSHFSYPPYSIICDHRSHSYANEAGGISFHSRASVTPLIPINKMHITLSEIQSSIIPDTNIHYAPTRVITLENTLRGLIFPIKELYKISEFARNRGLKIHLDGARLWNASAETGIEMKQYGKLFDSMNLCFSKGLGAPIGSIIVGNMEFIKRARHLRKLFGGGWRQSGLLAAAAKFALETNYPNRLKETHILARELAFGLSKLGIRIVNPVHTNMVFIDTSGTKIGSTDALAEKLRENGIKIVGNASTLTRLVVHYQIEKKAVERFINVVSEIC</sequence>
<feature type="domain" description="Aromatic amino acid beta-eliminating lyase/threonine aldolase" evidence="6">
    <location>
        <begin position="44"/>
        <end position="327"/>
    </location>
</feature>
<dbReference type="Gene3D" id="3.90.1150.10">
    <property type="entry name" value="Aspartate Aminotransferase, domain 1"/>
    <property type="match status" value="1"/>
</dbReference>
<protein>
    <submittedName>
        <fullName evidence="7">Pyridoxal phosphate-dependent transferase</fullName>
    </submittedName>
</protein>
<dbReference type="Proteomes" id="UP000266673">
    <property type="component" value="Unassembled WGS sequence"/>
</dbReference>
<dbReference type="PIRSF" id="PIRSF017617">
    <property type="entry name" value="Thr_aldolase"/>
    <property type="match status" value="1"/>
</dbReference>
<keyword evidence="4" id="KW-0456">Lyase</keyword>
<dbReference type="OrthoDB" id="10261951at2759"/>
<dbReference type="InterPro" id="IPR015421">
    <property type="entry name" value="PyrdxlP-dep_Trfase_major"/>
</dbReference>